<proteinExistence type="predicted"/>
<evidence type="ECO:0000313" key="2">
    <source>
        <dbReference type="EMBL" id="VDL85680.1"/>
    </source>
</evidence>
<evidence type="ECO:0000313" key="3">
    <source>
        <dbReference type="Proteomes" id="UP000275846"/>
    </source>
</evidence>
<dbReference type="WBParaSite" id="SSLN_0000050701-mRNA-1">
    <property type="protein sequence ID" value="SSLN_0000050701-mRNA-1"/>
    <property type="gene ID" value="SSLN_0000050701"/>
</dbReference>
<sequence>MSLRSLQEGEKRRYKETLTKSLKQLQINPATCEDLSQDRLAWRRYVKTGSAIYEAKRAARKSPAPWTNIFDAQALPTCPRCQQIFQARISLVGHLQTQCTSNPTIPFSTSNSDNPLSDSPTSLLASIPLLPPS</sequence>
<protein>
    <submittedName>
        <fullName evidence="4">C2H2-type domain-containing protein</fullName>
    </submittedName>
</protein>
<evidence type="ECO:0000256" key="1">
    <source>
        <dbReference type="SAM" id="MobiDB-lite"/>
    </source>
</evidence>
<feature type="region of interest" description="Disordered" evidence="1">
    <location>
        <begin position="102"/>
        <end position="125"/>
    </location>
</feature>
<reference evidence="2 3" key="2">
    <citation type="submission" date="2018-11" db="EMBL/GenBank/DDBJ databases">
        <authorList>
            <consortium name="Pathogen Informatics"/>
        </authorList>
    </citation>
    <scope>NUCLEOTIDE SEQUENCE [LARGE SCALE GENOMIC DNA]</scope>
    <source>
        <strain evidence="2 3">NST_G2</strain>
    </source>
</reference>
<dbReference type="EMBL" id="UYSU01000361">
    <property type="protein sequence ID" value="VDL85680.1"/>
    <property type="molecule type" value="Genomic_DNA"/>
</dbReference>
<reference evidence="4" key="1">
    <citation type="submission" date="2016-06" db="UniProtKB">
        <authorList>
            <consortium name="WormBaseParasite"/>
        </authorList>
    </citation>
    <scope>IDENTIFICATION</scope>
</reference>
<feature type="compositionally biased region" description="Polar residues" evidence="1">
    <location>
        <begin position="102"/>
        <end position="118"/>
    </location>
</feature>
<keyword evidence="3" id="KW-1185">Reference proteome</keyword>
<organism evidence="4">
    <name type="scientific">Schistocephalus solidus</name>
    <name type="common">Tapeworm</name>
    <dbReference type="NCBI Taxonomy" id="70667"/>
    <lineage>
        <taxon>Eukaryota</taxon>
        <taxon>Metazoa</taxon>
        <taxon>Spiralia</taxon>
        <taxon>Lophotrochozoa</taxon>
        <taxon>Platyhelminthes</taxon>
        <taxon>Cestoda</taxon>
        <taxon>Eucestoda</taxon>
        <taxon>Diphyllobothriidea</taxon>
        <taxon>Diphyllobothriidae</taxon>
        <taxon>Schistocephalus</taxon>
    </lineage>
</organism>
<dbReference type="AlphaFoldDB" id="A0A183S8D6"/>
<evidence type="ECO:0000313" key="4">
    <source>
        <dbReference type="WBParaSite" id="SSLN_0000050701-mRNA-1"/>
    </source>
</evidence>
<gene>
    <name evidence="2" type="ORF">SSLN_LOCUS484</name>
</gene>
<dbReference type="Proteomes" id="UP000275846">
    <property type="component" value="Unassembled WGS sequence"/>
</dbReference>
<dbReference type="OrthoDB" id="410404at2759"/>
<name>A0A183S8D6_SCHSO</name>
<accession>A0A183S8D6</accession>